<name>A0A556VB49_BAGYA</name>
<accession>A0A556VB49</accession>
<dbReference type="Proteomes" id="UP000319801">
    <property type="component" value="Unassembled WGS sequence"/>
</dbReference>
<evidence type="ECO:0000313" key="2">
    <source>
        <dbReference type="Proteomes" id="UP000319801"/>
    </source>
</evidence>
<sequence>MPSLHYHVQYDVRLRLNRSARPVHPSALFFFPPSRRDVKPVAADDAEAAVTSLTFPPTPIFFAIMIRKPSQADYYEKLEDKLAQTRIPAEETHRKAKRCSFSFCRDLLQDLPDRKRSGVSRSEESQR</sequence>
<protein>
    <submittedName>
        <fullName evidence="1">Uncharacterized protein</fullName>
    </submittedName>
</protein>
<evidence type="ECO:0000313" key="1">
    <source>
        <dbReference type="EMBL" id="TTG77885.1"/>
    </source>
</evidence>
<dbReference type="EMBL" id="VCAZ01000204">
    <property type="protein sequence ID" value="TTG77885.1"/>
    <property type="molecule type" value="Genomic_DNA"/>
</dbReference>
<proteinExistence type="predicted"/>
<gene>
    <name evidence="1" type="ORF">Baya_15201</name>
</gene>
<keyword evidence="2" id="KW-1185">Reference proteome</keyword>
<organism evidence="1 2">
    <name type="scientific">Bagarius yarrelli</name>
    <name type="common">Goonch</name>
    <name type="synonym">Bagrus yarrelli</name>
    <dbReference type="NCBI Taxonomy" id="175774"/>
    <lineage>
        <taxon>Eukaryota</taxon>
        <taxon>Metazoa</taxon>
        <taxon>Chordata</taxon>
        <taxon>Craniata</taxon>
        <taxon>Vertebrata</taxon>
        <taxon>Euteleostomi</taxon>
        <taxon>Actinopterygii</taxon>
        <taxon>Neopterygii</taxon>
        <taxon>Teleostei</taxon>
        <taxon>Ostariophysi</taxon>
        <taxon>Siluriformes</taxon>
        <taxon>Sisoridae</taxon>
        <taxon>Sisorinae</taxon>
        <taxon>Bagarius</taxon>
    </lineage>
</organism>
<reference evidence="1 2" key="1">
    <citation type="journal article" date="2019" name="Genome Biol. Evol.">
        <title>Whole-Genome Sequencing of the Giant Devil Catfish, Bagarius yarrelli.</title>
        <authorList>
            <person name="Jiang W."/>
            <person name="Lv Y."/>
            <person name="Cheng L."/>
            <person name="Yang K."/>
            <person name="Chao B."/>
            <person name="Wang X."/>
            <person name="Li Y."/>
            <person name="Pan X."/>
            <person name="You X."/>
            <person name="Zhang Y."/>
            <person name="Yang J."/>
            <person name="Li J."/>
            <person name="Zhang X."/>
            <person name="Liu S."/>
            <person name="Sun C."/>
            <person name="Yang J."/>
            <person name="Shi Q."/>
        </authorList>
    </citation>
    <scope>NUCLEOTIDE SEQUENCE [LARGE SCALE GENOMIC DNA]</scope>
    <source>
        <strain evidence="1">JWS20170419001</strain>
        <tissue evidence="1">Muscle</tissue>
    </source>
</reference>
<dbReference type="AlphaFoldDB" id="A0A556VB49"/>
<comment type="caution">
    <text evidence="1">The sequence shown here is derived from an EMBL/GenBank/DDBJ whole genome shotgun (WGS) entry which is preliminary data.</text>
</comment>